<evidence type="ECO:0000313" key="1">
    <source>
        <dbReference type="EMBL" id="KAK8900170.1"/>
    </source>
</evidence>
<sequence>MDDKKEFLLSLTNFDSTFVRYEELKKNRFLPAIRDVHNFLMQISVYQYLLFYSEHNYSSDELIRMLNKIRQPSAPKLYNTFRWAVNKINQLITCNRQLFATALTKFAKSSVENSQSDLFNYFSIITFPSIFCHFADQEFERLGYIFIKMIMKTLPSIQYQQLIYSFLLESGEFQTCLWDLFDEYAAQTVTQNSSSQYFLPLLSALTKAVPLLTYYQVKLLSKFQSDDPQSFTSFFITKFLLNSYNIYHSSRIVLQNQANPIEDLADFFDSIGKSPHTDLLFATLHNAQKFRQLPRHAMFTGIGDYPLFLSIKDIYIIQLIMKTMPDEKELKFPDAFIISEDMKDQSISAQITSLLFINKNDYQYLYSDDKQIKDKKKDKFELLKSKEFKQMVDIPEIPAEPKNTRIDELNERMKLVANQNGFSGTLAFLKSNRQGPLEARRMKEKLSKDFDSNTKKYIEGLYLNKNAVKLANIDNLFVTDLYYFHEIQKLLNKITRHLMHVLYYLLSSLYQSDRPSVDPLLTTSLELRALQSSTVVQAEVQSWSVLRHKDCFNYVEITDASDFLRSNLFQTLNGKINRPINVNSKKKSSFEERRYKSDVPNIPDFLSGLSSVSKNNPHNLAKKRRNSFDATKSVSSTFQFELIKKLGLVNKTDKFLMFIIFVRMFDQSNLEDSQVPQLRKLYIRLMDSLRIKKLAKPNSLTFKQEKKMNKKSKKDKKKDLRAKFDEFEECFAVITRMIDDLAKIRKASCILKLAEISCKIQEVTSNYLSYISSPKSADCGCGCACYSPAYLLSSFTASARQCAIKNNEDDNSGNKLFQKVAYMIFKHCLLMSTTDAFYVAFVWEQKLMTIFPILKQHTNIPNLNLPALECLESCFYDFLKKDPILFEKTQEIRRFLFK</sequence>
<dbReference type="EMBL" id="JAPFFF010000001">
    <property type="protein sequence ID" value="KAK8900170.1"/>
    <property type="molecule type" value="Genomic_DNA"/>
</dbReference>
<evidence type="ECO:0000313" key="2">
    <source>
        <dbReference type="Proteomes" id="UP001470230"/>
    </source>
</evidence>
<organism evidence="1 2">
    <name type="scientific">Tritrichomonas musculus</name>
    <dbReference type="NCBI Taxonomy" id="1915356"/>
    <lineage>
        <taxon>Eukaryota</taxon>
        <taxon>Metamonada</taxon>
        <taxon>Parabasalia</taxon>
        <taxon>Tritrichomonadida</taxon>
        <taxon>Tritrichomonadidae</taxon>
        <taxon>Tritrichomonas</taxon>
    </lineage>
</organism>
<name>A0ABR2LCG0_9EUKA</name>
<protein>
    <recommendedName>
        <fullName evidence="3">RGS domain-containing protein</fullName>
    </recommendedName>
</protein>
<proteinExistence type="predicted"/>
<accession>A0ABR2LCG0</accession>
<keyword evidence="2" id="KW-1185">Reference proteome</keyword>
<reference evidence="1 2" key="1">
    <citation type="submission" date="2024-04" db="EMBL/GenBank/DDBJ databases">
        <title>Tritrichomonas musculus Genome.</title>
        <authorList>
            <person name="Alves-Ferreira E."/>
            <person name="Grigg M."/>
            <person name="Lorenzi H."/>
            <person name="Galac M."/>
        </authorList>
    </citation>
    <scope>NUCLEOTIDE SEQUENCE [LARGE SCALE GENOMIC DNA]</scope>
    <source>
        <strain evidence="1 2">EAF2021</strain>
    </source>
</reference>
<comment type="caution">
    <text evidence="1">The sequence shown here is derived from an EMBL/GenBank/DDBJ whole genome shotgun (WGS) entry which is preliminary data.</text>
</comment>
<gene>
    <name evidence="1" type="ORF">M9Y10_002493</name>
</gene>
<evidence type="ECO:0008006" key="3">
    <source>
        <dbReference type="Google" id="ProtNLM"/>
    </source>
</evidence>
<dbReference type="Proteomes" id="UP001470230">
    <property type="component" value="Unassembled WGS sequence"/>
</dbReference>